<comment type="caution">
    <text evidence="2">The sequence shown here is derived from an EMBL/GenBank/DDBJ whole genome shotgun (WGS) entry which is preliminary data.</text>
</comment>
<comment type="similarity">
    <text evidence="1">Belongs to the UPF0728 family.</text>
</comment>
<dbReference type="AlphaFoldDB" id="A0A7J7JD98"/>
<dbReference type="Proteomes" id="UP000593567">
    <property type="component" value="Unassembled WGS sequence"/>
</dbReference>
<evidence type="ECO:0000256" key="1">
    <source>
        <dbReference type="ARBA" id="ARBA00009973"/>
    </source>
</evidence>
<evidence type="ECO:0000313" key="3">
    <source>
        <dbReference type="Proteomes" id="UP000593567"/>
    </source>
</evidence>
<sequence>MDLPKKHVFIHHGPYETCGIVSYQTERLEGMQKLFKSKGHKVDLHEISDRNSVELWVKGELIYKCSIKSLEFGGDGLMDTICAEALLAVEKAF</sequence>
<dbReference type="OrthoDB" id="10003460at2759"/>
<dbReference type="EMBL" id="VXIV02002691">
    <property type="protein sequence ID" value="KAF6023591.1"/>
    <property type="molecule type" value="Genomic_DNA"/>
</dbReference>
<dbReference type="PANTHER" id="PTHR28448">
    <property type="entry name" value="UPF0728 PROTEIN C10ORF53"/>
    <property type="match status" value="1"/>
</dbReference>
<name>A0A7J7JD98_BUGNE</name>
<dbReference type="InterPro" id="IPR027885">
    <property type="entry name" value="UPF0728"/>
</dbReference>
<proteinExistence type="inferred from homology"/>
<organism evidence="2 3">
    <name type="scientific">Bugula neritina</name>
    <name type="common">Brown bryozoan</name>
    <name type="synonym">Sertularia neritina</name>
    <dbReference type="NCBI Taxonomy" id="10212"/>
    <lineage>
        <taxon>Eukaryota</taxon>
        <taxon>Metazoa</taxon>
        <taxon>Spiralia</taxon>
        <taxon>Lophotrochozoa</taxon>
        <taxon>Bryozoa</taxon>
        <taxon>Gymnolaemata</taxon>
        <taxon>Cheilostomatida</taxon>
        <taxon>Flustrina</taxon>
        <taxon>Buguloidea</taxon>
        <taxon>Bugulidae</taxon>
        <taxon>Bugula</taxon>
    </lineage>
</organism>
<gene>
    <name evidence="2" type="ORF">EB796_018095</name>
</gene>
<dbReference type="PANTHER" id="PTHR28448:SF1">
    <property type="entry name" value="UPF0728 PROTEIN C10ORF53"/>
    <property type="match status" value="1"/>
</dbReference>
<protein>
    <submittedName>
        <fullName evidence="2">C10orf53</fullName>
    </submittedName>
</protein>
<accession>A0A7J7JD98</accession>
<keyword evidence="3" id="KW-1185">Reference proteome</keyword>
<reference evidence="2" key="1">
    <citation type="submission" date="2020-06" db="EMBL/GenBank/DDBJ databases">
        <title>Draft genome of Bugula neritina, a colonial animal packing powerful symbionts and potential medicines.</title>
        <authorList>
            <person name="Rayko M."/>
        </authorList>
    </citation>
    <scope>NUCLEOTIDE SEQUENCE [LARGE SCALE GENOMIC DNA]</scope>
    <source>
        <strain evidence="2">Kwan_BN1</strain>
    </source>
</reference>
<dbReference type="Pfam" id="PF15092">
    <property type="entry name" value="UPF0728"/>
    <property type="match status" value="1"/>
</dbReference>
<evidence type="ECO:0000313" key="2">
    <source>
        <dbReference type="EMBL" id="KAF6023591.1"/>
    </source>
</evidence>